<organism evidence="1 2">
    <name type="scientific">Zizania palustris</name>
    <name type="common">Northern wild rice</name>
    <dbReference type="NCBI Taxonomy" id="103762"/>
    <lineage>
        <taxon>Eukaryota</taxon>
        <taxon>Viridiplantae</taxon>
        <taxon>Streptophyta</taxon>
        <taxon>Embryophyta</taxon>
        <taxon>Tracheophyta</taxon>
        <taxon>Spermatophyta</taxon>
        <taxon>Magnoliopsida</taxon>
        <taxon>Liliopsida</taxon>
        <taxon>Poales</taxon>
        <taxon>Poaceae</taxon>
        <taxon>BOP clade</taxon>
        <taxon>Oryzoideae</taxon>
        <taxon>Oryzeae</taxon>
        <taxon>Zizaniinae</taxon>
        <taxon>Zizania</taxon>
    </lineage>
</organism>
<sequence>MNQRTIFTFKGIKLFQISIDLTSLTPKDNKIINRFQSKIFCSNLLAHSVSPIININLIQQLMQLIPLIQILRNQSSFHSNTPTILTVNVTYNSHGITTTLKDLKEMNTKRNIINTDMSFQKITLFLEPTR</sequence>
<dbReference type="EMBL" id="JAAALK010000284">
    <property type="protein sequence ID" value="KAG8069281.1"/>
    <property type="molecule type" value="Genomic_DNA"/>
</dbReference>
<name>A0A8J5S5Q2_ZIZPA</name>
<keyword evidence="2" id="KW-1185">Reference proteome</keyword>
<protein>
    <submittedName>
        <fullName evidence="1">Uncharacterized protein</fullName>
    </submittedName>
</protein>
<proteinExistence type="predicted"/>
<evidence type="ECO:0000313" key="2">
    <source>
        <dbReference type="Proteomes" id="UP000729402"/>
    </source>
</evidence>
<reference evidence="1" key="2">
    <citation type="submission" date="2021-02" db="EMBL/GenBank/DDBJ databases">
        <authorList>
            <person name="Kimball J.A."/>
            <person name="Haas M.W."/>
            <person name="Macchietto M."/>
            <person name="Kono T."/>
            <person name="Duquette J."/>
            <person name="Shao M."/>
        </authorList>
    </citation>
    <scope>NUCLEOTIDE SEQUENCE</scope>
    <source>
        <tissue evidence="1">Fresh leaf tissue</tissue>
    </source>
</reference>
<reference evidence="1" key="1">
    <citation type="journal article" date="2021" name="bioRxiv">
        <title>Whole Genome Assembly and Annotation of Northern Wild Rice, Zizania palustris L., Supports a Whole Genome Duplication in the Zizania Genus.</title>
        <authorList>
            <person name="Haas M."/>
            <person name="Kono T."/>
            <person name="Macchietto M."/>
            <person name="Millas R."/>
            <person name="McGilp L."/>
            <person name="Shao M."/>
            <person name="Duquette J."/>
            <person name="Hirsch C.N."/>
            <person name="Kimball J."/>
        </authorList>
    </citation>
    <scope>NUCLEOTIDE SEQUENCE</scope>
    <source>
        <tissue evidence="1">Fresh leaf tissue</tissue>
    </source>
</reference>
<comment type="caution">
    <text evidence="1">The sequence shown here is derived from an EMBL/GenBank/DDBJ whole genome shotgun (WGS) entry which is preliminary data.</text>
</comment>
<dbReference type="AlphaFoldDB" id="A0A8J5S5Q2"/>
<gene>
    <name evidence="1" type="ORF">GUJ93_ZPchr0005g14521</name>
</gene>
<accession>A0A8J5S5Q2</accession>
<evidence type="ECO:0000313" key="1">
    <source>
        <dbReference type="EMBL" id="KAG8069281.1"/>
    </source>
</evidence>
<dbReference type="Proteomes" id="UP000729402">
    <property type="component" value="Unassembled WGS sequence"/>
</dbReference>